<evidence type="ECO:0000256" key="8">
    <source>
        <dbReference type="ARBA" id="ARBA00022840"/>
    </source>
</evidence>
<dbReference type="GO" id="GO:0004674">
    <property type="term" value="F:protein serine/threonine kinase activity"/>
    <property type="evidence" value="ECO:0007669"/>
    <property type="project" value="UniProtKB-KW"/>
</dbReference>
<feature type="transmembrane region" description="Helical" evidence="13">
    <location>
        <begin position="417"/>
        <end position="443"/>
    </location>
</feature>
<evidence type="ECO:0000313" key="16">
    <source>
        <dbReference type="EMBL" id="KAL3640300.1"/>
    </source>
</evidence>
<keyword evidence="11" id="KW-0325">Glycoprotein</keyword>
<evidence type="ECO:0000256" key="6">
    <source>
        <dbReference type="ARBA" id="ARBA00022741"/>
    </source>
</evidence>
<feature type="signal peptide" evidence="14">
    <location>
        <begin position="1"/>
        <end position="22"/>
    </location>
</feature>
<keyword evidence="7" id="KW-0418">Kinase</keyword>
<dbReference type="PANTHER" id="PTHR27003">
    <property type="entry name" value="OS07G0166700 PROTEIN"/>
    <property type="match status" value="1"/>
</dbReference>
<evidence type="ECO:0000256" key="7">
    <source>
        <dbReference type="ARBA" id="ARBA00022777"/>
    </source>
</evidence>
<evidence type="ECO:0000256" key="13">
    <source>
        <dbReference type="SAM" id="Phobius"/>
    </source>
</evidence>
<feature type="chain" id="PRO_5044830670" description="Protein kinase domain-containing protein" evidence="14">
    <location>
        <begin position="23"/>
        <end position="853"/>
    </location>
</feature>
<keyword evidence="6 12" id="KW-0547">Nucleotide-binding</keyword>
<keyword evidence="17" id="KW-1185">Reference proteome</keyword>
<dbReference type="SMART" id="SM00220">
    <property type="entry name" value="S_TKc"/>
    <property type="match status" value="1"/>
</dbReference>
<name>A0ABD3DHG1_9LAMI</name>
<evidence type="ECO:0000256" key="3">
    <source>
        <dbReference type="ARBA" id="ARBA00022679"/>
    </source>
</evidence>
<evidence type="ECO:0000313" key="17">
    <source>
        <dbReference type="Proteomes" id="UP001632038"/>
    </source>
</evidence>
<dbReference type="GO" id="GO:0016020">
    <property type="term" value="C:membrane"/>
    <property type="evidence" value="ECO:0007669"/>
    <property type="project" value="UniProtKB-SubCell"/>
</dbReference>
<evidence type="ECO:0000256" key="5">
    <source>
        <dbReference type="ARBA" id="ARBA00022729"/>
    </source>
</evidence>
<dbReference type="AlphaFoldDB" id="A0ABD3DHG1"/>
<evidence type="ECO:0000256" key="14">
    <source>
        <dbReference type="SAM" id="SignalP"/>
    </source>
</evidence>
<keyword evidence="10 13" id="KW-0472">Membrane</keyword>
<evidence type="ECO:0000256" key="1">
    <source>
        <dbReference type="ARBA" id="ARBA00004479"/>
    </source>
</evidence>
<keyword evidence="5 14" id="KW-0732">Signal</keyword>
<dbReference type="FunFam" id="2.60.120.430:FF:000013">
    <property type="entry name" value="Putative receptor-like protein kinase"/>
    <property type="match status" value="1"/>
</dbReference>
<dbReference type="Gene3D" id="2.60.120.430">
    <property type="entry name" value="Galactose-binding lectin"/>
    <property type="match status" value="2"/>
</dbReference>
<dbReference type="Proteomes" id="UP001632038">
    <property type="component" value="Unassembled WGS sequence"/>
</dbReference>
<dbReference type="InterPro" id="IPR000719">
    <property type="entry name" value="Prot_kinase_dom"/>
</dbReference>
<accession>A0ABD3DHG1</accession>
<dbReference type="InterPro" id="IPR024788">
    <property type="entry name" value="Malectin-like_Carb-bd_dom"/>
</dbReference>
<dbReference type="Gene3D" id="3.30.200.20">
    <property type="entry name" value="Phosphorylase Kinase, domain 1"/>
    <property type="match status" value="1"/>
</dbReference>
<dbReference type="PROSITE" id="PS50011">
    <property type="entry name" value="PROTEIN_KINASE_DOM"/>
    <property type="match status" value="1"/>
</dbReference>
<dbReference type="InterPro" id="IPR001245">
    <property type="entry name" value="Ser-Thr/Tyr_kinase_cat_dom"/>
</dbReference>
<evidence type="ECO:0000256" key="9">
    <source>
        <dbReference type="ARBA" id="ARBA00022989"/>
    </source>
</evidence>
<evidence type="ECO:0000256" key="2">
    <source>
        <dbReference type="ARBA" id="ARBA00022527"/>
    </source>
</evidence>
<dbReference type="Pfam" id="PF12819">
    <property type="entry name" value="Malectin_like"/>
    <property type="match status" value="1"/>
</dbReference>
<dbReference type="PROSITE" id="PS00107">
    <property type="entry name" value="PROTEIN_KINASE_ATP"/>
    <property type="match status" value="1"/>
</dbReference>
<dbReference type="InterPro" id="IPR017441">
    <property type="entry name" value="Protein_kinase_ATP_BS"/>
</dbReference>
<protein>
    <recommendedName>
        <fullName evidence="15">Protein kinase domain-containing protein</fullName>
    </recommendedName>
</protein>
<keyword evidence="4 13" id="KW-0812">Transmembrane</keyword>
<comment type="subcellular location">
    <subcellularLocation>
        <location evidence="1">Membrane</location>
        <topology evidence="1">Single-pass type I membrane protein</topology>
    </subcellularLocation>
</comment>
<dbReference type="EMBL" id="JAVIJP010000017">
    <property type="protein sequence ID" value="KAL3640300.1"/>
    <property type="molecule type" value="Genomic_DNA"/>
</dbReference>
<evidence type="ECO:0000256" key="4">
    <source>
        <dbReference type="ARBA" id="ARBA00022692"/>
    </source>
</evidence>
<dbReference type="Gene3D" id="1.10.510.10">
    <property type="entry name" value="Transferase(Phosphotransferase) domain 1"/>
    <property type="match status" value="1"/>
</dbReference>
<feature type="binding site" evidence="12">
    <location>
        <position position="529"/>
    </location>
    <ligand>
        <name>ATP</name>
        <dbReference type="ChEBI" id="CHEBI:30616"/>
    </ligand>
</feature>
<evidence type="ECO:0000256" key="12">
    <source>
        <dbReference type="PROSITE-ProRule" id="PRU10141"/>
    </source>
</evidence>
<dbReference type="PANTHER" id="PTHR27003:SF59">
    <property type="entry name" value="PROTEIN KINASE DOMAIN-CONTAINING PROTEIN"/>
    <property type="match status" value="1"/>
</dbReference>
<dbReference type="GO" id="GO:0005524">
    <property type="term" value="F:ATP binding"/>
    <property type="evidence" value="ECO:0007669"/>
    <property type="project" value="UniProtKB-UniRule"/>
</dbReference>
<keyword evidence="8 12" id="KW-0067">ATP-binding</keyword>
<reference evidence="17" key="1">
    <citation type="journal article" date="2024" name="IScience">
        <title>Strigolactones Initiate the Formation of Haustorium-like Structures in Castilleja.</title>
        <authorList>
            <person name="Buerger M."/>
            <person name="Peterson D."/>
            <person name="Chory J."/>
        </authorList>
    </citation>
    <scope>NUCLEOTIDE SEQUENCE [LARGE SCALE GENOMIC DNA]</scope>
</reference>
<dbReference type="Pfam" id="PF07714">
    <property type="entry name" value="PK_Tyr_Ser-Thr"/>
    <property type="match status" value="1"/>
</dbReference>
<comment type="caution">
    <text evidence="16">The sequence shown here is derived from an EMBL/GenBank/DDBJ whole genome shotgun (WGS) entry which is preliminary data.</text>
</comment>
<evidence type="ECO:0000256" key="10">
    <source>
        <dbReference type="ARBA" id="ARBA00023136"/>
    </source>
</evidence>
<keyword evidence="2" id="KW-0723">Serine/threonine-protein kinase</keyword>
<dbReference type="PROSITE" id="PS00108">
    <property type="entry name" value="PROTEIN_KINASE_ST"/>
    <property type="match status" value="1"/>
</dbReference>
<dbReference type="FunFam" id="1.10.510.10:FF:000252">
    <property type="entry name" value="Receptor-like protein kinase FERONIA"/>
    <property type="match status" value="1"/>
</dbReference>
<dbReference type="InterPro" id="IPR045272">
    <property type="entry name" value="ANXUR1/2-like"/>
</dbReference>
<dbReference type="CDD" id="cd14066">
    <property type="entry name" value="STKc_IRAK"/>
    <property type="match status" value="1"/>
</dbReference>
<sequence>MDIFLFSFFFFHFSSLLFPSASYTLPDSYFINCGSSTSPSISDYNRIFAGDENPAGKFITSIGGSKSVENPSPSDVELYQTARIFRNPVYYEFEVDQTGLYVVRFHFYPFSSMGNLSNARFSVFASGFSLLSNFTLEKFNLEDNNLPLIQEFFLKNPSEKLRIDFVSYDRLSFAFVNAIEVFIAPPDYIRDYPLHVTRGGYDKNYDDVLKRPWHVIHRINVGGAVIAPSNDTLLRYWIPGEHFLVTKNAAKNSVVHGGKLNYKSPGSTEFDGPPFVYGTAKEMNIDDDNNNNSSSRRNFNVTWSFDVEKGADHLVRVHFCDIVSQTTNEFLRFNLYVYSNFRQEIYPYGFIPQTAAPFYIDFVISADDSGFLNISIGPNITSPNPTAFLNGVEIMELVNEHAPPFVSGGSTSKRKNLVVIIGSVVGGVAILALVIITAFVFCLRKTKWTTVDDFDWPMTAFESGSSYSRTTIRTVSDSPLADLNLGLKLPFPEILYATKRFNPKLMIGEGGFGKVYKGILRNGMKVAVKRSEPGHGQGLSEFETEIMVLSKIRHHHLVSLIGYCDERDEMILVYEFMEKGTLQDHLYVLQGEEARESVSRSQLSWEERLRICIGAAKGLNYLHSGSSGSTIIHRDIKSTNILLDEHFVAKVADFGLSRSGPLEQTHVSTDVKGSFGYMDPEYFKCLQLTQKSDVYSFGVVLLEVLCARPAIGSWLPREQVNLADWAMMWQKKDELEKIIDRLLVDQINPNSLRKFGDTVAKCLQEYGADRPNMVDVLWDLEYCLQLQNTVVPREPYEDSGTDVSWSLPMPVMQRLPSNIVDDKMLPDDSGSFPGSGRAEVGEVFSQLKIDEAR</sequence>
<evidence type="ECO:0000259" key="15">
    <source>
        <dbReference type="PROSITE" id="PS50011"/>
    </source>
</evidence>
<organism evidence="16 17">
    <name type="scientific">Castilleja foliolosa</name>
    <dbReference type="NCBI Taxonomy" id="1961234"/>
    <lineage>
        <taxon>Eukaryota</taxon>
        <taxon>Viridiplantae</taxon>
        <taxon>Streptophyta</taxon>
        <taxon>Embryophyta</taxon>
        <taxon>Tracheophyta</taxon>
        <taxon>Spermatophyta</taxon>
        <taxon>Magnoliopsida</taxon>
        <taxon>eudicotyledons</taxon>
        <taxon>Gunneridae</taxon>
        <taxon>Pentapetalae</taxon>
        <taxon>asterids</taxon>
        <taxon>lamiids</taxon>
        <taxon>Lamiales</taxon>
        <taxon>Orobanchaceae</taxon>
        <taxon>Pedicularideae</taxon>
        <taxon>Castillejinae</taxon>
        <taxon>Castilleja</taxon>
    </lineage>
</organism>
<keyword evidence="3" id="KW-0808">Transferase</keyword>
<proteinExistence type="predicted"/>
<dbReference type="InterPro" id="IPR008271">
    <property type="entry name" value="Ser/Thr_kinase_AS"/>
</dbReference>
<dbReference type="FunFam" id="3.30.200.20:FF:000039">
    <property type="entry name" value="receptor-like protein kinase FERONIA"/>
    <property type="match status" value="1"/>
</dbReference>
<gene>
    <name evidence="16" type="ORF">CASFOL_015268</name>
</gene>
<dbReference type="InterPro" id="IPR011009">
    <property type="entry name" value="Kinase-like_dom_sf"/>
</dbReference>
<dbReference type="SUPFAM" id="SSF56112">
    <property type="entry name" value="Protein kinase-like (PK-like)"/>
    <property type="match status" value="1"/>
</dbReference>
<feature type="domain" description="Protein kinase" evidence="15">
    <location>
        <begin position="501"/>
        <end position="783"/>
    </location>
</feature>
<evidence type="ECO:0000256" key="11">
    <source>
        <dbReference type="ARBA" id="ARBA00023180"/>
    </source>
</evidence>
<keyword evidence="9 13" id="KW-1133">Transmembrane helix</keyword>